<dbReference type="EMBL" id="CP031264">
    <property type="protein sequence ID" value="AXI76543.1"/>
    <property type="molecule type" value="Genomic_DNA"/>
</dbReference>
<dbReference type="Gene3D" id="1.10.10.10">
    <property type="entry name" value="Winged helix-like DNA-binding domain superfamily/Winged helix DNA-binding domain"/>
    <property type="match status" value="1"/>
</dbReference>
<evidence type="ECO:0000313" key="5">
    <source>
        <dbReference type="EMBL" id="AXI76543.1"/>
    </source>
</evidence>
<dbReference type="PANTHER" id="PTHR44688">
    <property type="entry name" value="DNA-BINDING TRANSCRIPTIONAL ACTIVATOR DEVR_DOSR"/>
    <property type="match status" value="1"/>
</dbReference>
<feature type="domain" description="HTH luxR-type" evidence="4">
    <location>
        <begin position="624"/>
        <end position="689"/>
    </location>
</feature>
<dbReference type="PRINTS" id="PR00038">
    <property type="entry name" value="HTHLUXR"/>
</dbReference>
<protein>
    <submittedName>
        <fullName evidence="5">LuxR family transcriptional regulator</fullName>
    </submittedName>
</protein>
<dbReference type="SUPFAM" id="SSF48452">
    <property type="entry name" value="TPR-like"/>
    <property type="match status" value="2"/>
</dbReference>
<gene>
    <name evidence="5" type="ORF">C7M71_002695</name>
</gene>
<dbReference type="SUPFAM" id="SSF46894">
    <property type="entry name" value="C-terminal effector domain of the bipartite response regulators"/>
    <property type="match status" value="1"/>
</dbReference>
<evidence type="ECO:0000259" key="4">
    <source>
        <dbReference type="PROSITE" id="PS50043"/>
    </source>
</evidence>
<dbReference type="Gene3D" id="1.25.40.10">
    <property type="entry name" value="Tetratricopeptide repeat domain"/>
    <property type="match status" value="2"/>
</dbReference>
<dbReference type="InterPro" id="IPR000792">
    <property type="entry name" value="Tscrpt_reg_LuxR_C"/>
</dbReference>
<dbReference type="SMART" id="SM00421">
    <property type="entry name" value="HTH_LUXR"/>
    <property type="match status" value="1"/>
</dbReference>
<proteinExistence type="predicted"/>
<accession>A0A345SS38</accession>
<keyword evidence="3" id="KW-0804">Transcription</keyword>
<keyword evidence="1" id="KW-0805">Transcription regulation</keyword>
<dbReference type="PROSITE" id="PS50043">
    <property type="entry name" value="HTH_LUXR_2"/>
    <property type="match status" value="1"/>
</dbReference>
<dbReference type="AlphaFoldDB" id="A0A345SS38"/>
<dbReference type="InterPro" id="IPR016032">
    <property type="entry name" value="Sig_transdc_resp-reg_C-effctor"/>
</dbReference>
<name>A0A345SS38_9ACTN</name>
<evidence type="ECO:0000313" key="6">
    <source>
        <dbReference type="Proteomes" id="UP000249340"/>
    </source>
</evidence>
<evidence type="ECO:0000256" key="1">
    <source>
        <dbReference type="ARBA" id="ARBA00023015"/>
    </source>
</evidence>
<dbReference type="CDD" id="cd06170">
    <property type="entry name" value="LuxR_C_like"/>
    <property type="match status" value="1"/>
</dbReference>
<reference evidence="6" key="1">
    <citation type="submission" date="2018-07" db="EMBL/GenBank/DDBJ databases">
        <title>Streptacidiphilus bronchialis DSM 106435 chromosome.</title>
        <authorList>
            <person name="Batra D."/>
            <person name="Gulvik C.A."/>
        </authorList>
    </citation>
    <scope>NUCLEOTIDE SEQUENCE [LARGE SCALE GENOMIC DNA]</scope>
    <source>
        <strain evidence="6">DSM 106435</strain>
    </source>
</reference>
<evidence type="ECO:0000256" key="2">
    <source>
        <dbReference type="ARBA" id="ARBA00023125"/>
    </source>
</evidence>
<dbReference type="GO" id="GO:0006355">
    <property type="term" value="P:regulation of DNA-templated transcription"/>
    <property type="evidence" value="ECO:0007669"/>
    <property type="project" value="InterPro"/>
</dbReference>
<evidence type="ECO:0000256" key="3">
    <source>
        <dbReference type="ARBA" id="ARBA00023163"/>
    </source>
</evidence>
<sequence>MVRVVRAAAVLGDEFTPDALVPVAGLPQDRVLAALDILGREYLVRVAGSPALLAFRDRRLRKVVYDDTPLGERRLLHRRAAAELAGRGAPPTAVAGHVAQVAGFDHPEDIGILRRGAEACLRTAPELAATWAEIAVRLTPVYDPRRTEAQILLGQAWLLAGRPADARAVLHAALPSLAQPLPGAESSGAAYCMQAERMLGHYPEASAIGERTLAAVPAQGHPIAGMVHAQLAEVADQSGDDLAARRHADAALVLAREHCPGPVQAGAQALAAHAALQLGGLAEAQTATDEAARLADVMSDGALLDDLLSLHRLGVAELALERFGDAERHLLRAADLCRRTGQAYALPDVLAALAETCLRTGRLSLALSAAEEAEFLATRADRPDVRASAEVLRAHALLWSAASDSAEDALAVAERAVLLTRHLPWRWAVAVRARQAELLLCCGAWERGDRLLLEAAGGEALHGVRPGARTRLWELLATGAAARGDVAAAVRHSRRAAAGARWLPLPGVRAYARRAEFRVAAPYGERARALSEAADGFGRQSMRLEQCRTLLLSARRLIAARRGAEAVRQLCAAEELARACRSPRLGAEAAELRRLLSPDQPRTSGGAEPLTRLTGLTDLTGLSGLTGLAALTERERQVAELASAGLTSSGIAARLQLSVRTVDSHLGRIYRKLGVPNRTALAQRLLQPKA</sequence>
<dbReference type="InterPro" id="IPR011990">
    <property type="entry name" value="TPR-like_helical_dom_sf"/>
</dbReference>
<dbReference type="KEGG" id="stri:C7M71_002695"/>
<dbReference type="PROSITE" id="PS00622">
    <property type="entry name" value="HTH_LUXR_1"/>
    <property type="match status" value="1"/>
</dbReference>
<dbReference type="OrthoDB" id="4500249at2"/>
<keyword evidence="6" id="KW-1185">Reference proteome</keyword>
<dbReference type="Proteomes" id="UP000249340">
    <property type="component" value="Chromosome"/>
</dbReference>
<keyword evidence="2" id="KW-0238">DNA-binding</keyword>
<dbReference type="GO" id="GO:0003677">
    <property type="term" value="F:DNA binding"/>
    <property type="evidence" value="ECO:0007669"/>
    <property type="project" value="UniProtKB-KW"/>
</dbReference>
<dbReference type="InterPro" id="IPR036388">
    <property type="entry name" value="WH-like_DNA-bd_sf"/>
</dbReference>
<dbReference type="Pfam" id="PF00196">
    <property type="entry name" value="GerE"/>
    <property type="match status" value="1"/>
</dbReference>
<dbReference type="PANTHER" id="PTHR44688:SF16">
    <property type="entry name" value="DNA-BINDING TRANSCRIPTIONAL ACTIVATOR DEVR_DOSR"/>
    <property type="match status" value="1"/>
</dbReference>
<organism evidence="5 6">
    <name type="scientific">Peterkaempfera bronchialis</name>
    <dbReference type="NCBI Taxonomy" id="2126346"/>
    <lineage>
        <taxon>Bacteria</taxon>
        <taxon>Bacillati</taxon>
        <taxon>Actinomycetota</taxon>
        <taxon>Actinomycetes</taxon>
        <taxon>Kitasatosporales</taxon>
        <taxon>Streptomycetaceae</taxon>
        <taxon>Peterkaempfera</taxon>
    </lineage>
</organism>